<evidence type="ECO:0000313" key="10">
    <source>
        <dbReference type="Proteomes" id="UP001302374"/>
    </source>
</evidence>
<dbReference type="GeneID" id="86892316"/>
<dbReference type="SMART" id="SM00857">
    <property type="entry name" value="Resolvase"/>
    <property type="match status" value="1"/>
</dbReference>
<evidence type="ECO:0000256" key="5">
    <source>
        <dbReference type="PROSITE-ProRule" id="PRU10137"/>
    </source>
</evidence>
<feature type="domain" description="Resolvase/invertase-type recombinase catalytic" evidence="6">
    <location>
        <begin position="1"/>
        <end position="142"/>
    </location>
</feature>
<dbReference type="Pfam" id="PF00239">
    <property type="entry name" value="Resolvase"/>
    <property type="match status" value="1"/>
</dbReference>
<gene>
    <name evidence="8" type="ORF">F1644_13455</name>
    <name evidence="7" type="ORF">GGR15_003162</name>
</gene>
<dbReference type="GO" id="GO:0003677">
    <property type="term" value="F:DNA binding"/>
    <property type="evidence" value="ECO:0007669"/>
    <property type="project" value="UniProtKB-KW"/>
</dbReference>
<evidence type="ECO:0000256" key="3">
    <source>
        <dbReference type="ARBA" id="ARBA00023172"/>
    </source>
</evidence>
<evidence type="ECO:0000256" key="2">
    <source>
        <dbReference type="ARBA" id="ARBA00023125"/>
    </source>
</evidence>
<sequence length="221" mass="25193">MIIAYLRVSTEKQNLLNQRSEIERFALQKNINIDRFIMEIASGKKAGKERQLGSLLKKLKKGDTLIVTEISRLSRTLTDIMSIMGKCLEKGIVLHSVKDGYTFDDSINSKVLCFAFGLVAEIERNLISMRTKEALALRRAEGVTLGRKKGSYTKLKILMDNRHTIIKMLKEGKSIITICRHYELSRDTFEKFKKKCPDISGILAEKAKDRKTVTLNHKTNT</sequence>
<keyword evidence="3" id="KW-0233">DNA recombination</keyword>
<reference evidence="8 10" key="1">
    <citation type="submission" date="2019-09" db="EMBL/GenBank/DDBJ databases">
        <title>Butyricimonas paravirosa DSM 105722 (=214-4 = JCM 18677 = CCUG 65563).</title>
        <authorList>
            <person name="Le Roy T."/>
            <person name="Cani P.D."/>
        </authorList>
    </citation>
    <scope>NUCLEOTIDE SEQUENCE [LARGE SCALE GENOMIC DNA]</scope>
    <source>
        <strain evidence="8 10">DSM 105722</strain>
    </source>
</reference>
<dbReference type="Proteomes" id="UP001302374">
    <property type="component" value="Chromosome"/>
</dbReference>
<evidence type="ECO:0000256" key="1">
    <source>
        <dbReference type="ARBA" id="ARBA00022908"/>
    </source>
</evidence>
<evidence type="ECO:0000313" key="7">
    <source>
        <dbReference type="EMBL" id="NJC19528.1"/>
    </source>
</evidence>
<dbReference type="GO" id="GO:0000150">
    <property type="term" value="F:DNA strand exchange activity"/>
    <property type="evidence" value="ECO:0007669"/>
    <property type="project" value="InterPro"/>
</dbReference>
<name>A0A7X6BLF2_9BACT</name>
<dbReference type="EMBL" id="CP043839">
    <property type="protein sequence ID" value="WOF13210.1"/>
    <property type="molecule type" value="Genomic_DNA"/>
</dbReference>
<evidence type="ECO:0000313" key="9">
    <source>
        <dbReference type="Proteomes" id="UP000576368"/>
    </source>
</evidence>
<evidence type="ECO:0000313" key="8">
    <source>
        <dbReference type="EMBL" id="WOF13210.1"/>
    </source>
</evidence>
<dbReference type="SUPFAM" id="SSF53041">
    <property type="entry name" value="Resolvase-like"/>
    <property type="match status" value="1"/>
</dbReference>
<dbReference type="PROSITE" id="PS00397">
    <property type="entry name" value="RECOMBINASES_1"/>
    <property type="match status" value="1"/>
</dbReference>
<dbReference type="AlphaFoldDB" id="A0A7X6BLF2"/>
<evidence type="ECO:0000259" key="6">
    <source>
        <dbReference type="PROSITE" id="PS51736"/>
    </source>
</evidence>
<organism evidence="7 9">
    <name type="scientific">Butyricimonas paravirosa</name>
    <dbReference type="NCBI Taxonomy" id="1472417"/>
    <lineage>
        <taxon>Bacteria</taxon>
        <taxon>Pseudomonadati</taxon>
        <taxon>Bacteroidota</taxon>
        <taxon>Bacteroidia</taxon>
        <taxon>Bacteroidales</taxon>
        <taxon>Odoribacteraceae</taxon>
        <taxon>Butyricimonas</taxon>
    </lineage>
</organism>
<dbReference type="InterPro" id="IPR050639">
    <property type="entry name" value="SSR_resolvase"/>
</dbReference>
<dbReference type="EMBL" id="JAATLI010000011">
    <property type="protein sequence ID" value="NJC19528.1"/>
    <property type="molecule type" value="Genomic_DNA"/>
</dbReference>
<accession>A0A7X6BLF2</accession>
<dbReference type="InterPro" id="IPR006119">
    <property type="entry name" value="Resolv_N"/>
</dbReference>
<dbReference type="PANTHER" id="PTHR30461:SF19">
    <property type="entry name" value="SITE-SPECIFIC RECOMBINASE RESOLVASE FAMILY"/>
    <property type="match status" value="1"/>
</dbReference>
<proteinExistence type="predicted"/>
<keyword evidence="10" id="KW-1185">Reference proteome</keyword>
<dbReference type="PANTHER" id="PTHR30461">
    <property type="entry name" value="DNA-INVERTASE FROM LAMBDOID PROPHAGE"/>
    <property type="match status" value="1"/>
</dbReference>
<protein>
    <submittedName>
        <fullName evidence="7 8">Invertase</fullName>
    </submittedName>
</protein>
<dbReference type="InterPro" id="IPR036162">
    <property type="entry name" value="Resolvase-like_N_sf"/>
</dbReference>
<dbReference type="CDD" id="cd03768">
    <property type="entry name" value="SR_ResInv"/>
    <property type="match status" value="1"/>
</dbReference>
<keyword evidence="1" id="KW-0229">DNA integration</keyword>
<dbReference type="GO" id="GO:0015074">
    <property type="term" value="P:DNA integration"/>
    <property type="evidence" value="ECO:0007669"/>
    <property type="project" value="UniProtKB-KW"/>
</dbReference>
<evidence type="ECO:0000256" key="4">
    <source>
        <dbReference type="PIRSR" id="PIRSR606118-50"/>
    </source>
</evidence>
<feature type="active site" description="O-(5'-phospho-DNA)-serine intermediate" evidence="4 5">
    <location>
        <position position="9"/>
    </location>
</feature>
<dbReference type="RefSeq" id="WP_118303088.1">
    <property type="nucleotide sequence ID" value="NZ_BMPA01000001.1"/>
</dbReference>
<keyword evidence="2" id="KW-0238">DNA-binding</keyword>
<dbReference type="Proteomes" id="UP000576368">
    <property type="component" value="Unassembled WGS sequence"/>
</dbReference>
<dbReference type="InterPro" id="IPR006118">
    <property type="entry name" value="Recombinase_CS"/>
</dbReference>
<dbReference type="PROSITE" id="PS51736">
    <property type="entry name" value="RECOMBINASES_3"/>
    <property type="match status" value="1"/>
</dbReference>
<dbReference type="Gene3D" id="3.40.50.1390">
    <property type="entry name" value="Resolvase, N-terminal catalytic domain"/>
    <property type="match status" value="1"/>
</dbReference>
<reference evidence="7 9" key="2">
    <citation type="submission" date="2020-03" db="EMBL/GenBank/DDBJ databases">
        <title>Genomic Encyclopedia of Type Strains, Phase IV (KMG-IV): sequencing the most valuable type-strain genomes for metagenomic binning, comparative biology and taxonomic classification.</title>
        <authorList>
            <person name="Goeker M."/>
        </authorList>
    </citation>
    <scope>NUCLEOTIDE SEQUENCE [LARGE SCALE GENOMIC DNA]</scope>
    <source>
        <strain evidence="7 9">DSM 105722</strain>
    </source>
</reference>